<feature type="transmembrane region" description="Helical" evidence="7">
    <location>
        <begin position="203"/>
        <end position="234"/>
    </location>
</feature>
<feature type="domain" description="ABC transmembrane type-1" evidence="8">
    <location>
        <begin position="97"/>
        <end position="277"/>
    </location>
</feature>
<keyword evidence="2 7" id="KW-0813">Transport</keyword>
<feature type="transmembrane region" description="Helical" evidence="7">
    <location>
        <begin position="254"/>
        <end position="277"/>
    </location>
</feature>
<evidence type="ECO:0000256" key="3">
    <source>
        <dbReference type="ARBA" id="ARBA00022475"/>
    </source>
</evidence>
<evidence type="ECO:0000259" key="8">
    <source>
        <dbReference type="PROSITE" id="PS50928"/>
    </source>
</evidence>
<keyword evidence="5 7" id="KW-1133">Transmembrane helix</keyword>
<evidence type="ECO:0000313" key="9">
    <source>
        <dbReference type="EMBL" id="GAA4382619.1"/>
    </source>
</evidence>
<evidence type="ECO:0000256" key="6">
    <source>
        <dbReference type="ARBA" id="ARBA00023136"/>
    </source>
</evidence>
<evidence type="ECO:0000256" key="4">
    <source>
        <dbReference type="ARBA" id="ARBA00022692"/>
    </source>
</evidence>
<gene>
    <name evidence="9" type="ORF">GCM10023147_00570</name>
</gene>
<proteinExistence type="inferred from homology"/>
<dbReference type="PANTHER" id="PTHR30151:SF0">
    <property type="entry name" value="ABC TRANSPORTER PERMEASE PROTEIN MJ0413-RELATED"/>
    <property type="match status" value="1"/>
</dbReference>
<evidence type="ECO:0000313" key="10">
    <source>
        <dbReference type="Proteomes" id="UP001500635"/>
    </source>
</evidence>
<name>A0ABP8J092_9ACTN</name>
<dbReference type="InterPro" id="IPR035906">
    <property type="entry name" value="MetI-like_sf"/>
</dbReference>
<organism evidence="9 10">
    <name type="scientific">Tsukamurella soli</name>
    <dbReference type="NCBI Taxonomy" id="644556"/>
    <lineage>
        <taxon>Bacteria</taxon>
        <taxon>Bacillati</taxon>
        <taxon>Actinomycetota</taxon>
        <taxon>Actinomycetes</taxon>
        <taxon>Mycobacteriales</taxon>
        <taxon>Tsukamurellaceae</taxon>
        <taxon>Tsukamurella</taxon>
    </lineage>
</organism>
<dbReference type="Proteomes" id="UP001500635">
    <property type="component" value="Unassembled WGS sequence"/>
</dbReference>
<dbReference type="RefSeq" id="WP_344989243.1">
    <property type="nucleotide sequence ID" value="NZ_BAABFR010000001.1"/>
</dbReference>
<keyword evidence="10" id="KW-1185">Reference proteome</keyword>
<evidence type="ECO:0000256" key="1">
    <source>
        <dbReference type="ARBA" id="ARBA00004651"/>
    </source>
</evidence>
<feature type="transmembrane region" description="Helical" evidence="7">
    <location>
        <begin position="135"/>
        <end position="155"/>
    </location>
</feature>
<evidence type="ECO:0000256" key="5">
    <source>
        <dbReference type="ARBA" id="ARBA00022989"/>
    </source>
</evidence>
<feature type="transmembrane region" description="Helical" evidence="7">
    <location>
        <begin position="42"/>
        <end position="59"/>
    </location>
</feature>
<evidence type="ECO:0000256" key="2">
    <source>
        <dbReference type="ARBA" id="ARBA00022448"/>
    </source>
</evidence>
<keyword evidence="4 7" id="KW-0812">Transmembrane</keyword>
<dbReference type="CDD" id="cd06261">
    <property type="entry name" value="TM_PBP2"/>
    <property type="match status" value="1"/>
</dbReference>
<comment type="subcellular location">
    <subcellularLocation>
        <location evidence="1 7">Cell membrane</location>
        <topology evidence="1 7">Multi-pass membrane protein</topology>
    </subcellularLocation>
</comment>
<dbReference type="Pfam" id="PF00528">
    <property type="entry name" value="BPD_transp_1"/>
    <property type="match status" value="1"/>
</dbReference>
<sequence length="293" mass="30702">MTAATDRTAGGHLAVAVPATADAAALAPTAPTIRLRSRLASWTTRAAVLVGTALVWQLLTTHHVAASWIRFDTLPSVTAVAAEFGRALGTRTYYLDLVQSLIRIGTGFAVAAALGIPAGIALGRSAWAQRTLGTLFELARPVPAIALVPIVILMFPSSEAGMVAITAVAAFFPIVVSVRHSVRALPTVWEESVRTLGGGRAAVISRVVLPGALPGIFSGLSVGIGVSWICLVSAEMISGRLGVGYRTWQAYTVIDYPGVFVGIITIGVLGFATSALIERIGRRATRWLPRGER</sequence>
<feature type="transmembrane region" description="Helical" evidence="7">
    <location>
        <begin position="101"/>
        <end position="123"/>
    </location>
</feature>
<reference evidence="10" key="1">
    <citation type="journal article" date="2019" name="Int. J. Syst. Evol. Microbiol.">
        <title>The Global Catalogue of Microorganisms (GCM) 10K type strain sequencing project: providing services to taxonomists for standard genome sequencing and annotation.</title>
        <authorList>
            <consortium name="The Broad Institute Genomics Platform"/>
            <consortium name="The Broad Institute Genome Sequencing Center for Infectious Disease"/>
            <person name="Wu L."/>
            <person name="Ma J."/>
        </authorList>
    </citation>
    <scope>NUCLEOTIDE SEQUENCE [LARGE SCALE GENOMIC DNA]</scope>
    <source>
        <strain evidence="10">JCM 17688</strain>
    </source>
</reference>
<dbReference type="PANTHER" id="PTHR30151">
    <property type="entry name" value="ALKANE SULFONATE ABC TRANSPORTER-RELATED, MEMBRANE SUBUNIT"/>
    <property type="match status" value="1"/>
</dbReference>
<dbReference type="SUPFAM" id="SSF161098">
    <property type="entry name" value="MetI-like"/>
    <property type="match status" value="1"/>
</dbReference>
<evidence type="ECO:0000256" key="7">
    <source>
        <dbReference type="RuleBase" id="RU363032"/>
    </source>
</evidence>
<protein>
    <submittedName>
        <fullName evidence="9">ABC transporter permease</fullName>
    </submittedName>
</protein>
<dbReference type="Gene3D" id="1.10.3720.10">
    <property type="entry name" value="MetI-like"/>
    <property type="match status" value="1"/>
</dbReference>
<dbReference type="InterPro" id="IPR000515">
    <property type="entry name" value="MetI-like"/>
</dbReference>
<accession>A0ABP8J092</accession>
<dbReference type="EMBL" id="BAABFR010000001">
    <property type="protein sequence ID" value="GAA4382619.1"/>
    <property type="molecule type" value="Genomic_DNA"/>
</dbReference>
<feature type="transmembrane region" description="Helical" evidence="7">
    <location>
        <begin position="161"/>
        <end position="182"/>
    </location>
</feature>
<comment type="similarity">
    <text evidence="7">Belongs to the binding-protein-dependent transport system permease family.</text>
</comment>
<dbReference type="PROSITE" id="PS50928">
    <property type="entry name" value="ABC_TM1"/>
    <property type="match status" value="1"/>
</dbReference>
<keyword evidence="6 7" id="KW-0472">Membrane</keyword>
<keyword evidence="3" id="KW-1003">Cell membrane</keyword>
<comment type="caution">
    <text evidence="9">The sequence shown here is derived from an EMBL/GenBank/DDBJ whole genome shotgun (WGS) entry which is preliminary data.</text>
</comment>